<accession>A0A4Y2D4T4</accession>
<name>A0A4Y2D4T4_ARAVE</name>
<protein>
    <submittedName>
        <fullName evidence="1">Uncharacterized protein</fullName>
    </submittedName>
</protein>
<dbReference type="EMBL" id="BGPR01000293">
    <property type="protein sequence ID" value="GBM10994.1"/>
    <property type="molecule type" value="Genomic_DNA"/>
</dbReference>
<keyword evidence="2" id="KW-1185">Reference proteome</keyword>
<proteinExistence type="predicted"/>
<dbReference type="AlphaFoldDB" id="A0A4Y2D4T4"/>
<sequence length="97" mass="10771">MQRRFNFISKSQCFKTGHIVTVDLIECILLSFCVRLFIEQPTIDTSRLVSPALQKCDIWLVHLSIQTDGSSVIRAAVMVNLGSEGTFIRAAETVPAS</sequence>
<gene>
    <name evidence="1" type="ORF">AVEN_1329_1</name>
</gene>
<dbReference type="Proteomes" id="UP000499080">
    <property type="component" value="Unassembled WGS sequence"/>
</dbReference>
<evidence type="ECO:0000313" key="2">
    <source>
        <dbReference type="Proteomes" id="UP000499080"/>
    </source>
</evidence>
<reference evidence="1 2" key="1">
    <citation type="journal article" date="2019" name="Sci. Rep.">
        <title>Orb-weaving spider Araneus ventricosus genome elucidates the spidroin gene catalogue.</title>
        <authorList>
            <person name="Kono N."/>
            <person name="Nakamura H."/>
            <person name="Ohtoshi R."/>
            <person name="Moran D.A.P."/>
            <person name="Shinohara A."/>
            <person name="Yoshida Y."/>
            <person name="Fujiwara M."/>
            <person name="Mori M."/>
            <person name="Tomita M."/>
            <person name="Arakawa K."/>
        </authorList>
    </citation>
    <scope>NUCLEOTIDE SEQUENCE [LARGE SCALE GENOMIC DNA]</scope>
</reference>
<comment type="caution">
    <text evidence="1">The sequence shown here is derived from an EMBL/GenBank/DDBJ whole genome shotgun (WGS) entry which is preliminary data.</text>
</comment>
<evidence type="ECO:0000313" key="1">
    <source>
        <dbReference type="EMBL" id="GBM10994.1"/>
    </source>
</evidence>
<organism evidence="1 2">
    <name type="scientific">Araneus ventricosus</name>
    <name type="common">Orbweaver spider</name>
    <name type="synonym">Epeira ventricosa</name>
    <dbReference type="NCBI Taxonomy" id="182803"/>
    <lineage>
        <taxon>Eukaryota</taxon>
        <taxon>Metazoa</taxon>
        <taxon>Ecdysozoa</taxon>
        <taxon>Arthropoda</taxon>
        <taxon>Chelicerata</taxon>
        <taxon>Arachnida</taxon>
        <taxon>Araneae</taxon>
        <taxon>Araneomorphae</taxon>
        <taxon>Entelegynae</taxon>
        <taxon>Araneoidea</taxon>
        <taxon>Araneidae</taxon>
        <taxon>Araneus</taxon>
    </lineage>
</organism>